<evidence type="ECO:0000313" key="2">
    <source>
        <dbReference type="Proteomes" id="UP001378546"/>
    </source>
</evidence>
<accession>A0ABN6TNW2</accession>
<dbReference type="Proteomes" id="UP001378546">
    <property type="component" value="Chromosome"/>
</dbReference>
<gene>
    <name evidence="1" type="ORF">SP4011_11860</name>
</gene>
<keyword evidence="2" id="KW-1185">Reference proteome</keyword>
<proteinExistence type="predicted"/>
<evidence type="ECO:0000313" key="1">
    <source>
        <dbReference type="EMBL" id="BDT64769.1"/>
    </source>
</evidence>
<protein>
    <recommendedName>
        <fullName evidence="3">Yippee domain-containing protein</fullName>
    </recommendedName>
</protein>
<dbReference type="EMBL" id="AP026968">
    <property type="protein sequence ID" value="BDT64769.1"/>
    <property type="molecule type" value="Genomic_DNA"/>
</dbReference>
<organism evidence="1 2">
    <name type="scientific">Streptococcus parapneumoniae</name>
    <dbReference type="NCBI Taxonomy" id="2993430"/>
    <lineage>
        <taxon>Bacteria</taxon>
        <taxon>Bacillati</taxon>
        <taxon>Bacillota</taxon>
        <taxon>Bacilli</taxon>
        <taxon>Lactobacillales</taxon>
        <taxon>Streptococcaceae</taxon>
        <taxon>Streptococcus</taxon>
        <taxon>Streptococcus thalassemiae group</taxon>
    </lineage>
</organism>
<evidence type="ECO:0008006" key="3">
    <source>
        <dbReference type="Google" id="ProtNLM"/>
    </source>
</evidence>
<name>A0ABN6TNW2_9STRE</name>
<reference evidence="1 2" key="1">
    <citation type="submission" date="2022-11" db="EMBL/GenBank/DDBJ databases">
        <title>Complete genome sequence of alpha-hemolytic streptococci isolated from Japan.</title>
        <authorList>
            <person name="Morita M."/>
            <person name="Chang B."/>
            <person name="Akeda Y."/>
        </authorList>
    </citation>
    <scope>NUCLEOTIDE SEQUENCE [LARGE SCALE GENOMIC DNA]</scope>
    <source>
        <strain evidence="1 2">SP4011</strain>
    </source>
</reference>
<sequence length="59" mass="7051">MRYVGSDWKSVRCYVCKQPLFLKYATDRPNGVDKNSFARLAHEPFKWNEDVMKFDEVFS</sequence>